<reference evidence="2" key="1">
    <citation type="submission" date="2015-05" db="EMBL/GenBank/DDBJ databases">
        <title>Permanent draft genome of Rhodopirellula islandicus K833.</title>
        <authorList>
            <person name="Kizina J."/>
            <person name="Richter M."/>
            <person name="Glockner F.O."/>
            <person name="Harder J."/>
        </authorList>
    </citation>
    <scope>NUCLEOTIDE SEQUENCE [LARGE SCALE GENOMIC DNA]</scope>
    <source>
        <strain evidence="2">K833</strain>
    </source>
</reference>
<evidence type="ECO:0000313" key="2">
    <source>
        <dbReference type="EMBL" id="KLU01725.1"/>
    </source>
</evidence>
<dbReference type="AlphaFoldDB" id="A0A0J1B4D8"/>
<comment type="caution">
    <text evidence="2">The sequence shown here is derived from an EMBL/GenBank/DDBJ whole genome shotgun (WGS) entry which is preliminary data.</text>
</comment>
<dbReference type="EMBL" id="LECT01000050">
    <property type="protein sequence ID" value="KLU01725.1"/>
    <property type="molecule type" value="Genomic_DNA"/>
</dbReference>
<organism evidence="2 3">
    <name type="scientific">Rhodopirellula islandica</name>
    <dbReference type="NCBI Taxonomy" id="595434"/>
    <lineage>
        <taxon>Bacteria</taxon>
        <taxon>Pseudomonadati</taxon>
        <taxon>Planctomycetota</taxon>
        <taxon>Planctomycetia</taxon>
        <taxon>Pirellulales</taxon>
        <taxon>Pirellulaceae</taxon>
        <taxon>Rhodopirellula</taxon>
    </lineage>
</organism>
<name>A0A0J1B4D8_RHOIS</name>
<feature type="region of interest" description="Disordered" evidence="1">
    <location>
        <begin position="1"/>
        <end position="25"/>
    </location>
</feature>
<evidence type="ECO:0000256" key="1">
    <source>
        <dbReference type="SAM" id="MobiDB-lite"/>
    </source>
</evidence>
<gene>
    <name evidence="2" type="ORF">RISK_006224</name>
</gene>
<protein>
    <submittedName>
        <fullName evidence="2">Uncharacterized protein</fullName>
    </submittedName>
</protein>
<evidence type="ECO:0000313" key="3">
    <source>
        <dbReference type="Proteomes" id="UP000036367"/>
    </source>
</evidence>
<accession>A0A0J1B4D8</accession>
<dbReference type="Proteomes" id="UP000036367">
    <property type="component" value="Unassembled WGS sequence"/>
</dbReference>
<sequence>MKQTQSIAFSTHTLPAAEGTSNFPSNRFEIRINHLEDFE</sequence>
<proteinExistence type="predicted"/>
<keyword evidence="3" id="KW-1185">Reference proteome</keyword>
<dbReference type="PATRIC" id="fig|595434.4.peg.5915"/>